<evidence type="ECO:0000256" key="5">
    <source>
        <dbReference type="ARBA" id="ARBA00023136"/>
    </source>
</evidence>
<dbReference type="EMBL" id="VTWH01000002">
    <property type="protein sequence ID" value="KAA0970194.1"/>
    <property type="molecule type" value="Genomic_DNA"/>
</dbReference>
<keyword evidence="8" id="KW-1185">Reference proteome</keyword>
<gene>
    <name evidence="7" type="ORF">FPY71_06570</name>
</gene>
<dbReference type="Pfam" id="PF03209">
    <property type="entry name" value="PUCC"/>
    <property type="match status" value="1"/>
</dbReference>
<feature type="transmembrane region" description="Helical" evidence="6">
    <location>
        <begin position="325"/>
        <end position="351"/>
    </location>
</feature>
<comment type="similarity">
    <text evidence="2">Belongs to the PucC family.</text>
</comment>
<dbReference type="InterPro" id="IPR026036">
    <property type="entry name" value="PucC"/>
</dbReference>
<feature type="transmembrane region" description="Helical" evidence="6">
    <location>
        <begin position="34"/>
        <end position="56"/>
    </location>
</feature>
<dbReference type="CDD" id="cd06176">
    <property type="entry name" value="MFS_BCD_PucC-like"/>
    <property type="match status" value="1"/>
</dbReference>
<reference evidence="7 8" key="1">
    <citation type="submission" date="2019-08" db="EMBL/GenBank/DDBJ databases">
        <title>Aureimonas fodiniaquatilis sp. nov., isolated from a coal mine wastewater.</title>
        <authorList>
            <person name="Kim W."/>
        </authorList>
    </citation>
    <scope>NUCLEOTIDE SEQUENCE [LARGE SCALE GENOMIC DNA]</scope>
    <source>
        <strain evidence="7 8">CAU 1482</strain>
    </source>
</reference>
<feature type="transmembrane region" description="Helical" evidence="6">
    <location>
        <begin position="397"/>
        <end position="418"/>
    </location>
</feature>
<sequence length="442" mass="45125">MGAEQGWLTIFRLALVQTAIGAVVVLTTSTLNRIIIVELALPAILPSMLIAVHYAVQLSRPRFGYGSDSGQRRTPWIIGGVAVLACGGVMAALATQLMNNGGWSGIALAFLAFLIIGAGVGAAGTSLLTLSAAVVSPARRGPAATIMFTMMIGGFVLTTALAAHFLEPFSFSRLVLISAVVGLIATITAYFATLGIEQNSQTTPSASKGKAGFNAAMRDAWREPATRRFAYFVFASMLAYSGQDVVLEPFGGLAFGLSPAQTTRLSAWQNGGIFIGMAAVAVAGGVFAPRWPNVLRSTALLGCGVSGICLTALALSPLYGPDFPLTGVTFALGLGLGGFTVSAIGAMMALAGAAGNGHEGLRMGIWGAAQALAFGSGGLLAGAIVDVVSWTHGTLVTGYMLVFLLEAGLFAVAAWLAVNAIQLAGTNAAAAFRSSPSHHKAA</sequence>
<dbReference type="Gene3D" id="1.20.1250.20">
    <property type="entry name" value="MFS general substrate transporter like domains"/>
    <property type="match status" value="1"/>
</dbReference>
<feature type="transmembrane region" description="Helical" evidence="6">
    <location>
        <begin position="7"/>
        <end position="28"/>
    </location>
</feature>
<evidence type="ECO:0000313" key="8">
    <source>
        <dbReference type="Proteomes" id="UP000324738"/>
    </source>
</evidence>
<dbReference type="InterPro" id="IPR004896">
    <property type="entry name" value="PucC-rel"/>
</dbReference>
<feature type="transmembrane region" description="Helical" evidence="6">
    <location>
        <begin position="106"/>
        <end position="134"/>
    </location>
</feature>
<evidence type="ECO:0000256" key="1">
    <source>
        <dbReference type="ARBA" id="ARBA00004141"/>
    </source>
</evidence>
<feature type="transmembrane region" description="Helical" evidence="6">
    <location>
        <begin position="267"/>
        <end position="287"/>
    </location>
</feature>
<dbReference type="PANTHER" id="PTHR23538">
    <property type="entry name" value="44.5 KD BACTERIOCHLOROPHYLL SYNTHASE SUBUNIT"/>
    <property type="match status" value="1"/>
</dbReference>
<dbReference type="OrthoDB" id="5800821at2"/>
<keyword evidence="4 6" id="KW-1133">Transmembrane helix</keyword>
<feature type="transmembrane region" description="Helical" evidence="6">
    <location>
        <begin position="171"/>
        <end position="192"/>
    </location>
</feature>
<evidence type="ECO:0000256" key="3">
    <source>
        <dbReference type="ARBA" id="ARBA00022692"/>
    </source>
</evidence>
<feature type="transmembrane region" description="Helical" evidence="6">
    <location>
        <begin position="146"/>
        <end position="165"/>
    </location>
</feature>
<comment type="caution">
    <text evidence="7">The sequence shown here is derived from an EMBL/GenBank/DDBJ whole genome shotgun (WGS) entry which is preliminary data.</text>
</comment>
<dbReference type="PANTHER" id="PTHR23538:SF1">
    <property type="entry name" value="44.5 KD BACTERIOCHLOROPHYLL SYNTHASE SUBUNIT"/>
    <property type="match status" value="1"/>
</dbReference>
<proteinExistence type="inferred from homology"/>
<evidence type="ECO:0000256" key="6">
    <source>
        <dbReference type="SAM" id="Phobius"/>
    </source>
</evidence>
<accession>A0A5B0DTV7</accession>
<comment type="subcellular location">
    <subcellularLocation>
        <location evidence="1">Membrane</location>
        <topology evidence="1">Multi-pass membrane protein</topology>
    </subcellularLocation>
</comment>
<evidence type="ECO:0000256" key="4">
    <source>
        <dbReference type="ARBA" id="ARBA00022989"/>
    </source>
</evidence>
<dbReference type="PIRSF" id="PIRSF016565">
    <property type="entry name" value="PucC"/>
    <property type="match status" value="1"/>
</dbReference>
<feature type="transmembrane region" description="Helical" evidence="6">
    <location>
        <begin position="363"/>
        <end position="385"/>
    </location>
</feature>
<dbReference type="GO" id="GO:0016020">
    <property type="term" value="C:membrane"/>
    <property type="evidence" value="ECO:0007669"/>
    <property type="project" value="UniProtKB-SubCell"/>
</dbReference>
<protein>
    <submittedName>
        <fullName evidence="7">BCD family MFS transporter</fullName>
    </submittedName>
</protein>
<evidence type="ECO:0000256" key="2">
    <source>
        <dbReference type="ARBA" id="ARBA00008412"/>
    </source>
</evidence>
<dbReference type="RefSeq" id="WP_149298941.1">
    <property type="nucleotide sequence ID" value="NZ_VTWH01000002.1"/>
</dbReference>
<dbReference type="InterPro" id="IPR036259">
    <property type="entry name" value="MFS_trans_sf"/>
</dbReference>
<evidence type="ECO:0000313" key="7">
    <source>
        <dbReference type="EMBL" id="KAA0970194.1"/>
    </source>
</evidence>
<dbReference type="AlphaFoldDB" id="A0A5B0DTV7"/>
<dbReference type="SUPFAM" id="SSF103473">
    <property type="entry name" value="MFS general substrate transporter"/>
    <property type="match status" value="1"/>
</dbReference>
<organism evidence="7 8">
    <name type="scientific">Aureimonas fodinaquatilis</name>
    <dbReference type="NCBI Taxonomy" id="2565783"/>
    <lineage>
        <taxon>Bacteria</taxon>
        <taxon>Pseudomonadati</taxon>
        <taxon>Pseudomonadota</taxon>
        <taxon>Alphaproteobacteria</taxon>
        <taxon>Hyphomicrobiales</taxon>
        <taxon>Aurantimonadaceae</taxon>
        <taxon>Aureimonas</taxon>
    </lineage>
</organism>
<feature type="transmembrane region" description="Helical" evidence="6">
    <location>
        <begin position="299"/>
        <end position="319"/>
    </location>
</feature>
<keyword evidence="3 6" id="KW-0812">Transmembrane</keyword>
<dbReference type="Proteomes" id="UP000324738">
    <property type="component" value="Unassembled WGS sequence"/>
</dbReference>
<keyword evidence="5 6" id="KW-0472">Membrane</keyword>
<feature type="transmembrane region" description="Helical" evidence="6">
    <location>
        <begin position="76"/>
        <end position="94"/>
    </location>
</feature>
<feature type="transmembrane region" description="Helical" evidence="6">
    <location>
        <begin position="229"/>
        <end position="247"/>
    </location>
</feature>
<name>A0A5B0DTV7_9HYPH</name>